<dbReference type="Gene3D" id="6.10.250.980">
    <property type="match status" value="1"/>
</dbReference>
<evidence type="ECO:0008006" key="11">
    <source>
        <dbReference type="Google" id="ProtNLM"/>
    </source>
</evidence>
<dbReference type="FunFam" id="4.10.280.10:FF:000009">
    <property type="entry name" value="Transcription factor HES-1"/>
    <property type="match status" value="1"/>
</dbReference>
<dbReference type="SUPFAM" id="SSF158457">
    <property type="entry name" value="Orange domain-like"/>
    <property type="match status" value="1"/>
</dbReference>
<keyword evidence="4" id="KW-0804">Transcription</keyword>
<dbReference type="CDD" id="cd18913">
    <property type="entry name" value="bHLH-O_hairy_like"/>
    <property type="match status" value="1"/>
</dbReference>
<feature type="compositionally biased region" description="Low complexity" evidence="6">
    <location>
        <begin position="218"/>
        <end position="243"/>
    </location>
</feature>
<evidence type="ECO:0000313" key="10">
    <source>
        <dbReference type="Proteomes" id="UP001549921"/>
    </source>
</evidence>
<evidence type="ECO:0000256" key="4">
    <source>
        <dbReference type="ARBA" id="ARBA00023163"/>
    </source>
</evidence>
<dbReference type="Proteomes" id="UP001549921">
    <property type="component" value="Unassembled WGS sequence"/>
</dbReference>
<feature type="compositionally biased region" description="Basic and acidic residues" evidence="6">
    <location>
        <begin position="257"/>
        <end position="267"/>
    </location>
</feature>
<evidence type="ECO:0000256" key="5">
    <source>
        <dbReference type="ARBA" id="ARBA00023242"/>
    </source>
</evidence>
<evidence type="ECO:0000256" key="6">
    <source>
        <dbReference type="SAM" id="MobiDB-lite"/>
    </source>
</evidence>
<dbReference type="Pfam" id="PF07527">
    <property type="entry name" value="Hairy_orange"/>
    <property type="match status" value="1"/>
</dbReference>
<accession>A0ABD0T6K8</accession>
<feature type="region of interest" description="Disordered" evidence="6">
    <location>
        <begin position="215"/>
        <end position="267"/>
    </location>
</feature>
<dbReference type="InterPro" id="IPR036638">
    <property type="entry name" value="HLH_DNA-bd_sf"/>
</dbReference>
<dbReference type="SUPFAM" id="SSF47459">
    <property type="entry name" value="HLH, helix-loop-helix DNA-binding domain"/>
    <property type="match status" value="1"/>
</dbReference>
<feature type="domain" description="BHLH" evidence="7">
    <location>
        <begin position="39"/>
        <end position="96"/>
    </location>
</feature>
<dbReference type="InterPro" id="IPR050370">
    <property type="entry name" value="HES_HEY"/>
</dbReference>
<comment type="subcellular location">
    <subcellularLocation>
        <location evidence="1">Nucleus</location>
    </subcellularLocation>
</comment>
<evidence type="ECO:0000256" key="2">
    <source>
        <dbReference type="ARBA" id="ARBA00023015"/>
    </source>
</evidence>
<dbReference type="Gene3D" id="4.10.280.10">
    <property type="entry name" value="Helix-loop-helix DNA-binding domain"/>
    <property type="match status" value="1"/>
</dbReference>
<dbReference type="EMBL" id="JBEDNZ010000009">
    <property type="protein sequence ID" value="KAL0838959.1"/>
    <property type="molecule type" value="Genomic_DNA"/>
</dbReference>
<evidence type="ECO:0000259" key="7">
    <source>
        <dbReference type="PROSITE" id="PS50888"/>
    </source>
</evidence>
<dbReference type="PANTHER" id="PTHR10985">
    <property type="entry name" value="BASIC HELIX-LOOP-HELIX TRANSCRIPTION FACTOR, HES-RELATED"/>
    <property type="match status" value="1"/>
</dbReference>
<organism evidence="9 10">
    <name type="scientific">Loxostege sticticalis</name>
    <name type="common">Beet webworm moth</name>
    <dbReference type="NCBI Taxonomy" id="481309"/>
    <lineage>
        <taxon>Eukaryota</taxon>
        <taxon>Metazoa</taxon>
        <taxon>Ecdysozoa</taxon>
        <taxon>Arthropoda</taxon>
        <taxon>Hexapoda</taxon>
        <taxon>Insecta</taxon>
        <taxon>Pterygota</taxon>
        <taxon>Neoptera</taxon>
        <taxon>Endopterygota</taxon>
        <taxon>Lepidoptera</taxon>
        <taxon>Glossata</taxon>
        <taxon>Ditrysia</taxon>
        <taxon>Pyraloidea</taxon>
        <taxon>Crambidae</taxon>
        <taxon>Pyraustinae</taxon>
        <taxon>Loxostege</taxon>
    </lineage>
</organism>
<feature type="region of interest" description="Disordered" evidence="6">
    <location>
        <begin position="1"/>
        <end position="52"/>
    </location>
</feature>
<keyword evidence="5" id="KW-0539">Nucleus</keyword>
<reference evidence="9 10" key="1">
    <citation type="submission" date="2024-06" db="EMBL/GenBank/DDBJ databases">
        <title>A chromosome-level genome assembly of beet webworm, Loxostege sticticalis.</title>
        <authorList>
            <person name="Zhang Y."/>
        </authorList>
    </citation>
    <scope>NUCLEOTIDE SEQUENCE [LARGE SCALE GENOMIC DNA]</scope>
    <source>
        <strain evidence="9">AQ028</strain>
        <tissue evidence="9">Male pupae</tissue>
    </source>
</reference>
<evidence type="ECO:0000313" key="9">
    <source>
        <dbReference type="EMBL" id="KAL0838959.1"/>
    </source>
</evidence>
<evidence type="ECO:0000256" key="3">
    <source>
        <dbReference type="ARBA" id="ARBA00023125"/>
    </source>
</evidence>
<dbReference type="InterPro" id="IPR011598">
    <property type="entry name" value="bHLH_dom"/>
</dbReference>
<dbReference type="InterPro" id="IPR003650">
    <property type="entry name" value="Orange_dom"/>
</dbReference>
<feature type="compositionally biased region" description="Gly residues" evidence="6">
    <location>
        <begin position="1"/>
        <end position="11"/>
    </location>
</feature>
<proteinExistence type="predicted"/>
<dbReference type="GO" id="GO:0005634">
    <property type="term" value="C:nucleus"/>
    <property type="evidence" value="ECO:0007669"/>
    <property type="project" value="UniProtKB-SubCell"/>
</dbReference>
<dbReference type="PROSITE" id="PS50888">
    <property type="entry name" value="BHLH"/>
    <property type="match status" value="1"/>
</dbReference>
<comment type="caution">
    <text evidence="9">The sequence shown here is derived from an EMBL/GenBank/DDBJ whole genome shotgun (WGS) entry which is preliminary data.</text>
</comment>
<name>A0ABD0T6K8_LOXSC</name>
<evidence type="ECO:0000256" key="1">
    <source>
        <dbReference type="ARBA" id="ARBA00004123"/>
    </source>
</evidence>
<feature type="region of interest" description="Disordered" evidence="6">
    <location>
        <begin position="140"/>
        <end position="163"/>
    </location>
</feature>
<dbReference type="PROSITE" id="PS51054">
    <property type="entry name" value="ORANGE"/>
    <property type="match status" value="1"/>
</dbReference>
<feature type="domain" description="Orange" evidence="8">
    <location>
        <begin position="107"/>
        <end position="136"/>
    </location>
</feature>
<dbReference type="AlphaFoldDB" id="A0ABD0T6K8"/>
<dbReference type="SMART" id="SM00511">
    <property type="entry name" value="ORANGE"/>
    <property type="match status" value="1"/>
</dbReference>
<dbReference type="SMART" id="SM00353">
    <property type="entry name" value="HLH"/>
    <property type="match status" value="1"/>
</dbReference>
<gene>
    <name evidence="9" type="ORF">ABMA28_016966</name>
</gene>
<protein>
    <recommendedName>
        <fullName evidence="11">Hairy</fullName>
    </recommendedName>
</protein>
<sequence>MVTGIAGGPQQGGNPVVSGNMSSPGAPAGQAEQKKSSDNRRSNKPIMEKRRRARINNCLNELKALILDAMKKDPARHSKLEKADILEMTVKHLEGLRSEGAGSPDRFRAGYRHCLTEVAKFPGLETGLKRRLVKHLESCVGNPSARPAGAPTPPSDPEDNTVPAQHSTIFISAGPGSGVRLVPTRLSNGDIALVLPAGVNASTLGAVPTLVPLSPRDASSSSASSEPRCFSPASSGWGSPSPSVDEPAPLALVTRRAPPEDKPWRPW</sequence>
<keyword evidence="2" id="KW-0805">Transcription regulation</keyword>
<dbReference type="GO" id="GO:1990837">
    <property type="term" value="F:sequence-specific double-stranded DNA binding"/>
    <property type="evidence" value="ECO:0007669"/>
    <property type="project" value="UniProtKB-ARBA"/>
</dbReference>
<dbReference type="Pfam" id="PF00010">
    <property type="entry name" value="HLH"/>
    <property type="match status" value="1"/>
</dbReference>
<evidence type="ECO:0000259" key="8">
    <source>
        <dbReference type="PROSITE" id="PS51054"/>
    </source>
</evidence>
<feature type="compositionally biased region" description="Basic and acidic residues" evidence="6">
    <location>
        <begin position="32"/>
        <end position="41"/>
    </location>
</feature>
<keyword evidence="3" id="KW-0238">DNA-binding</keyword>